<keyword evidence="6" id="KW-1185">Reference proteome</keyword>
<proteinExistence type="predicted"/>
<evidence type="ECO:0000256" key="3">
    <source>
        <dbReference type="SAM" id="MobiDB-lite"/>
    </source>
</evidence>
<dbReference type="InterPro" id="IPR050955">
    <property type="entry name" value="Plant_Biomass_Hydrol_Est"/>
</dbReference>
<dbReference type="OrthoDB" id="9767239at2"/>
<evidence type="ECO:0000256" key="2">
    <source>
        <dbReference type="ARBA" id="ARBA00022801"/>
    </source>
</evidence>
<organism evidence="5 6">
    <name type="scientific">Amycolatopsis australiensis</name>
    <dbReference type="NCBI Taxonomy" id="546364"/>
    <lineage>
        <taxon>Bacteria</taxon>
        <taxon>Bacillati</taxon>
        <taxon>Actinomycetota</taxon>
        <taxon>Actinomycetes</taxon>
        <taxon>Pseudonocardiales</taxon>
        <taxon>Pseudonocardiaceae</taxon>
        <taxon>Amycolatopsis</taxon>
    </lineage>
</organism>
<sequence>MRKLAFAGLAAITAAVLTTVGVAAADPPPSSLVQVADFGANPGALAMYTYTPAGLETGRPVVVALHGCTQSAADYYAHSGWPELADRWRFEVVFPQQSTSNNSLKCFNWFSTADDTRGNGEAASVKSMVDKAVADHGSDRSRVFVTGLSAGGGMTADLLAAYPDVFAGGGIMAGLPAQCATSVTEATNCQQNDQHLTPAQWASKVKAQYPGYSGPWPRVAIWQGTGDYTVYPVNGTELRDQWTAVHGVSQTPSSTQSLPGGTTLTTYADKVQLYSIAGMGHGTAVDPGTGATQCGSTGAYFLAGICSSYYTGVFFGLDKGTGTTTTATPPPTTATTTATTTQPPGTCVNASNYAHTQAGRAHQSGGQTYANGSNQAMGLWNTFTTHALRETSPGYWVLADGQC</sequence>
<dbReference type="STRING" id="546364.SAMN04489730_6726"/>
<evidence type="ECO:0000313" key="5">
    <source>
        <dbReference type="EMBL" id="SFW87628.1"/>
    </source>
</evidence>
<dbReference type="NCBIfam" id="TIGR01840">
    <property type="entry name" value="esterase_phb"/>
    <property type="match status" value="1"/>
</dbReference>
<dbReference type="InterPro" id="IPR010126">
    <property type="entry name" value="Esterase_phb"/>
</dbReference>
<dbReference type="EMBL" id="FPJG01000006">
    <property type="protein sequence ID" value="SFW87628.1"/>
    <property type="molecule type" value="Genomic_DNA"/>
</dbReference>
<evidence type="ECO:0000313" key="6">
    <source>
        <dbReference type="Proteomes" id="UP000182740"/>
    </source>
</evidence>
<keyword evidence="2" id="KW-0378">Hydrolase</keyword>
<dbReference type="SUPFAM" id="SSF53474">
    <property type="entry name" value="alpha/beta-Hydrolases"/>
    <property type="match status" value="2"/>
</dbReference>
<dbReference type="AlphaFoldDB" id="A0A1K1STR8"/>
<dbReference type="InterPro" id="IPR029058">
    <property type="entry name" value="AB_hydrolase_fold"/>
</dbReference>
<protein>
    <submittedName>
        <fullName evidence="5">Esterase, PHB depolymerase family</fullName>
    </submittedName>
</protein>
<dbReference type="Pfam" id="PF10503">
    <property type="entry name" value="Esterase_PHB"/>
    <property type="match status" value="1"/>
</dbReference>
<reference evidence="6" key="1">
    <citation type="submission" date="2016-11" db="EMBL/GenBank/DDBJ databases">
        <authorList>
            <person name="Varghese N."/>
            <person name="Submissions S."/>
        </authorList>
    </citation>
    <scope>NUCLEOTIDE SEQUENCE [LARGE SCALE GENOMIC DNA]</scope>
    <source>
        <strain evidence="6">DSM 44671</strain>
    </source>
</reference>
<evidence type="ECO:0000256" key="4">
    <source>
        <dbReference type="SAM" id="SignalP"/>
    </source>
</evidence>
<dbReference type="GO" id="GO:0005576">
    <property type="term" value="C:extracellular region"/>
    <property type="evidence" value="ECO:0007669"/>
    <property type="project" value="InterPro"/>
</dbReference>
<keyword evidence="1 4" id="KW-0732">Signal</keyword>
<feature type="region of interest" description="Disordered" evidence="3">
    <location>
        <begin position="322"/>
        <end position="342"/>
    </location>
</feature>
<dbReference type="Gene3D" id="3.40.50.1820">
    <property type="entry name" value="alpha/beta hydrolase"/>
    <property type="match status" value="1"/>
</dbReference>
<name>A0A1K1STR8_9PSEU</name>
<feature type="signal peptide" evidence="4">
    <location>
        <begin position="1"/>
        <end position="25"/>
    </location>
</feature>
<evidence type="ECO:0000256" key="1">
    <source>
        <dbReference type="ARBA" id="ARBA00022729"/>
    </source>
</evidence>
<dbReference type="Proteomes" id="UP000182740">
    <property type="component" value="Unassembled WGS sequence"/>
</dbReference>
<dbReference type="GO" id="GO:0016787">
    <property type="term" value="F:hydrolase activity"/>
    <property type="evidence" value="ECO:0007669"/>
    <property type="project" value="UniProtKB-KW"/>
</dbReference>
<dbReference type="PANTHER" id="PTHR43037:SF1">
    <property type="entry name" value="BLL1128 PROTEIN"/>
    <property type="match status" value="1"/>
</dbReference>
<dbReference type="RefSeq" id="WP_072480012.1">
    <property type="nucleotide sequence ID" value="NZ_FPJG01000006.1"/>
</dbReference>
<gene>
    <name evidence="5" type="ORF">SAMN04489730_6726</name>
</gene>
<accession>A0A1K1STR8</accession>
<feature type="chain" id="PRO_5009668239" evidence="4">
    <location>
        <begin position="26"/>
        <end position="403"/>
    </location>
</feature>
<dbReference type="PANTHER" id="PTHR43037">
    <property type="entry name" value="UNNAMED PRODUCT-RELATED"/>
    <property type="match status" value="1"/>
</dbReference>